<dbReference type="AlphaFoldDB" id="A0A4Q0YIE1"/>
<proteinExistence type="predicted"/>
<accession>A0A4Q0YIE1</accession>
<comment type="caution">
    <text evidence="1">The sequence shown here is derived from an EMBL/GenBank/DDBJ whole genome shotgun (WGS) entry which is preliminary data.</text>
</comment>
<protein>
    <submittedName>
        <fullName evidence="1">Uncharacterized protein</fullName>
    </submittedName>
</protein>
<organism evidence="1 2">
    <name type="scientific">Halarcobacter ebronensis</name>
    <dbReference type="NCBI Taxonomy" id="1462615"/>
    <lineage>
        <taxon>Bacteria</taxon>
        <taxon>Pseudomonadati</taxon>
        <taxon>Campylobacterota</taxon>
        <taxon>Epsilonproteobacteria</taxon>
        <taxon>Campylobacterales</taxon>
        <taxon>Arcobacteraceae</taxon>
        <taxon>Halarcobacter</taxon>
    </lineage>
</organism>
<sequence length="263" mass="30734">MEKLAFNILQILEEKNSCGERYVSPDIDTFKNLDESFNIQIDNVYYEVIIELDSSYIWFSFDFGRTSPRDEKLTNILTGEKRDNEREPVEAELIQQFFCLYIYSTKSFFISNLKKKNVFQAVLKSKLNKNFCLKTIYKTQEEFINIINSIQKISFTHLTNIFSHDSKKRQALIDLTGTDAPENFTIEATYEKSKILDFVLDLLNSKDSYKDLVITGLDESNFEVVFNNDTFNKKIEVKAIKNENGKYCSNQIKEGLLKEIDEK</sequence>
<gene>
    <name evidence="1" type="ORF">CRV08_02290</name>
</gene>
<evidence type="ECO:0000313" key="1">
    <source>
        <dbReference type="EMBL" id="RXJ69554.1"/>
    </source>
</evidence>
<dbReference type="RefSeq" id="WP_128978661.1">
    <property type="nucleotide sequence ID" value="NZ_PDKJ01000002.1"/>
</dbReference>
<reference evidence="1 2" key="1">
    <citation type="submission" date="2017-10" db="EMBL/GenBank/DDBJ databases">
        <title>Genomics of the genus Arcobacter.</title>
        <authorList>
            <person name="Perez-Cataluna A."/>
            <person name="Figueras M.J."/>
        </authorList>
    </citation>
    <scope>NUCLEOTIDE SEQUENCE [LARGE SCALE GENOMIC DNA]</scope>
    <source>
        <strain evidence="1 2">CECT 8993</strain>
    </source>
</reference>
<dbReference type="Proteomes" id="UP000290172">
    <property type="component" value="Unassembled WGS sequence"/>
</dbReference>
<dbReference type="EMBL" id="PDKJ01000002">
    <property type="protein sequence ID" value="RXJ69554.1"/>
    <property type="molecule type" value="Genomic_DNA"/>
</dbReference>
<name>A0A4Q0YIE1_9BACT</name>
<evidence type="ECO:0000313" key="2">
    <source>
        <dbReference type="Proteomes" id="UP000290172"/>
    </source>
</evidence>